<feature type="region of interest" description="Disordered" evidence="5">
    <location>
        <begin position="423"/>
        <end position="999"/>
    </location>
</feature>
<feature type="region of interest" description="Disordered" evidence="5">
    <location>
        <begin position="70"/>
        <end position="95"/>
    </location>
</feature>
<feature type="compositionally biased region" description="Acidic residues" evidence="5">
    <location>
        <begin position="478"/>
        <end position="487"/>
    </location>
</feature>
<feature type="region of interest" description="Disordered" evidence="5">
    <location>
        <begin position="261"/>
        <end position="337"/>
    </location>
</feature>
<dbReference type="AlphaFoldDB" id="A0A8C3L5A3"/>
<feature type="compositionally biased region" description="Basic and acidic residues" evidence="5">
    <location>
        <begin position="697"/>
        <end position="713"/>
    </location>
</feature>
<dbReference type="Gene3D" id="6.10.250.2670">
    <property type="match status" value="1"/>
</dbReference>
<accession>A0A8C3L5A3</accession>
<feature type="compositionally biased region" description="Basic and acidic residues" evidence="5">
    <location>
        <begin position="721"/>
        <end position="735"/>
    </location>
</feature>
<dbReference type="Pfam" id="PF18875">
    <property type="entry name" value="AF4_int"/>
    <property type="match status" value="1"/>
</dbReference>
<feature type="compositionally biased region" description="Basic and acidic residues" evidence="5">
    <location>
        <begin position="821"/>
        <end position="851"/>
    </location>
</feature>
<proteinExistence type="inferred from homology"/>
<evidence type="ECO:0000256" key="1">
    <source>
        <dbReference type="ARBA" id="ARBA00004123"/>
    </source>
</evidence>
<feature type="compositionally biased region" description="Basic and acidic residues" evidence="5">
    <location>
        <begin position="859"/>
        <end position="875"/>
    </location>
</feature>
<dbReference type="GO" id="GO:0032783">
    <property type="term" value="C:super elongation complex"/>
    <property type="evidence" value="ECO:0007669"/>
    <property type="project" value="TreeGrafter"/>
</dbReference>
<comment type="similarity">
    <text evidence="2">Belongs to the AF4 family.</text>
</comment>
<feature type="region of interest" description="Disordered" evidence="5">
    <location>
        <begin position="128"/>
        <end position="242"/>
    </location>
</feature>
<feature type="compositionally biased region" description="Basic and acidic residues" evidence="5">
    <location>
        <begin position="70"/>
        <end position="81"/>
    </location>
</feature>
<evidence type="ECO:0000256" key="4">
    <source>
        <dbReference type="ARBA" id="ARBA00023242"/>
    </source>
</evidence>
<dbReference type="InterPro" id="IPR043639">
    <property type="entry name" value="AF4_int"/>
</dbReference>
<dbReference type="PANTHER" id="PTHR10528:SF6">
    <property type="entry name" value="AF4_FMR2 FAMILY MEMBER 1"/>
    <property type="match status" value="1"/>
</dbReference>
<dbReference type="Pfam" id="PF05110">
    <property type="entry name" value="AF-4"/>
    <property type="match status" value="1"/>
</dbReference>
<dbReference type="Pfam" id="PF18876">
    <property type="entry name" value="AFF4_CHD"/>
    <property type="match status" value="1"/>
</dbReference>
<comment type="subcellular location">
    <subcellularLocation>
        <location evidence="1">Nucleus</location>
    </subcellularLocation>
</comment>
<evidence type="ECO:0000256" key="3">
    <source>
        <dbReference type="ARBA" id="ARBA00022553"/>
    </source>
</evidence>
<feature type="compositionally biased region" description="Polar residues" evidence="5">
    <location>
        <begin position="931"/>
        <end position="946"/>
    </location>
</feature>
<dbReference type="PANTHER" id="PTHR10528">
    <property type="entry name" value="AF4/FMR2 FAMILY MEMBER"/>
    <property type="match status" value="1"/>
</dbReference>
<organism evidence="7 8">
    <name type="scientific">Chrysolophus pictus</name>
    <name type="common">Golden pheasant</name>
    <name type="synonym">Phasianus pictus</name>
    <dbReference type="NCBI Taxonomy" id="9089"/>
    <lineage>
        <taxon>Eukaryota</taxon>
        <taxon>Metazoa</taxon>
        <taxon>Chordata</taxon>
        <taxon>Craniata</taxon>
        <taxon>Vertebrata</taxon>
        <taxon>Euteleostomi</taxon>
        <taxon>Archelosauria</taxon>
        <taxon>Archosauria</taxon>
        <taxon>Dinosauria</taxon>
        <taxon>Saurischia</taxon>
        <taxon>Theropoda</taxon>
        <taxon>Coelurosauria</taxon>
        <taxon>Aves</taxon>
        <taxon>Neognathae</taxon>
        <taxon>Galloanserae</taxon>
        <taxon>Galliformes</taxon>
        <taxon>Phasianidae</taxon>
        <taxon>Phasianinae</taxon>
        <taxon>Chrysolophus</taxon>
    </lineage>
</organism>
<evidence type="ECO:0000313" key="7">
    <source>
        <dbReference type="Ensembl" id="ENSCPIP00010003407.1"/>
    </source>
</evidence>
<dbReference type="InterPro" id="IPR043640">
    <property type="entry name" value="AF4/FMR2_CHD"/>
</dbReference>
<keyword evidence="4" id="KW-0539">Nucleus</keyword>
<feature type="compositionally biased region" description="Basic and acidic residues" evidence="5">
    <location>
        <begin position="606"/>
        <end position="616"/>
    </location>
</feature>
<dbReference type="GO" id="GO:0010468">
    <property type="term" value="P:regulation of gene expression"/>
    <property type="evidence" value="ECO:0007669"/>
    <property type="project" value="InterPro"/>
</dbReference>
<evidence type="ECO:0000256" key="5">
    <source>
        <dbReference type="SAM" id="MobiDB-lite"/>
    </source>
</evidence>
<evidence type="ECO:0000256" key="2">
    <source>
        <dbReference type="ARBA" id="ARBA00007354"/>
    </source>
</evidence>
<evidence type="ECO:0000259" key="6">
    <source>
        <dbReference type="Pfam" id="PF18876"/>
    </source>
</evidence>
<feature type="compositionally biased region" description="Basic and acidic residues" evidence="5">
    <location>
        <begin position="762"/>
        <end position="776"/>
    </location>
</feature>
<feature type="compositionally biased region" description="Polar residues" evidence="5">
    <location>
        <begin position="459"/>
        <end position="477"/>
    </location>
</feature>
<protein>
    <submittedName>
        <fullName evidence="7">AF4/FMR2 family member 1</fullName>
    </submittedName>
</protein>
<keyword evidence="8" id="KW-1185">Reference proteome</keyword>
<feature type="compositionally biased region" description="Basic and acidic residues" evidence="5">
    <location>
        <begin position="584"/>
        <end position="595"/>
    </location>
</feature>
<reference evidence="7" key="2">
    <citation type="submission" date="2025-09" db="UniProtKB">
        <authorList>
            <consortium name="Ensembl"/>
        </authorList>
    </citation>
    <scope>IDENTIFICATION</scope>
</reference>
<evidence type="ECO:0000313" key="8">
    <source>
        <dbReference type="Proteomes" id="UP000694543"/>
    </source>
</evidence>
<feature type="compositionally biased region" description="Basic and acidic residues" evidence="5">
    <location>
        <begin position="947"/>
        <end position="974"/>
    </location>
</feature>
<sequence>MMKLVAESCQRKAWLGEWLMLKKVMKKLVLESPLQPEMGLCPKGASAVFPESLYNEDRNLLRIQERQRRNQEALQEKDRFPENTPLFPEPYKTNKEDELSSRIQNMLGNYDDLQDLINDRCHQNLIGIPESDVPQIPQRKPNRPSFPEKTSRTLSSSFHHATHYSHMGPPVIAPPRPGHYAPHQKAQPGTGPAPGWHAKSHSSSSSWSQGQEHKRGRPDSHASSHHNRTDRHPGGGGRAPEPQATLLELSPLLPSLSSPVAPLSPLHSIQHSNSKSQNSSKGHRPAYTQSPQDRAVGSRENRSQDNSAVILAGTTQPSSQPFPPPLPSKTSAMQQKPTAYVRPMDGQEQAPVESPDLKPLLEEYHGEPYENISDLKASTKVKLSKLNISSEPTEQTLPSDSQCVEEILKEMTHSWPPLLTAIHTPSAAEPSKFPFPTKESQHITSVAQNHKQYDAPSKTLPSSHPTISVLQEDLQLSDSEESGDDQVVEQPPSSLDPPSALQSQPESVASAHSNSTESGSSSDSDSSSDSSETESSSSDSEANDPPRVSAPEPDPPTSNKWQLDNWLTKVNPPAVPTESPSDTAHTDGHEEDKEQPVSNSSSFEHAAPKEPHDRSFIRAAHAPQDVHLPTKLGFQKSPVRAEEPSQRQTVGIKRPSKPPVHEEPKGGLKVESEPAPYEIGEQSSRDKPKPKTKSRPKSCDQKELKPRLQEASKEKKHKSSHHADAKALLDHRPMRDVLVGSAQERPTLKHLAEGQGTAPTRTSDHRSAAEVKEGFHKGKLPVPTKEKKLLPPVRDVPGNPSLLVRIDLPLLSRVPQPPEKGNQKKRAEVKECPGSKGQDLEKKSADTPDRSFKKRKREKEKDIDRKKRKLDKEAKSLQSSPNKDSCKLKARNASSETQNKDLRQPMPLLPMSPVHSAQKPIKKAHKRPRSENGQLPATASSTALDTSNHKDPSSSKQKKTVENHSEQVKGDKGSAGDVTNPLPVPSVPNGTSKPRRPQIKFERQHLTEYYLEEAKKMKHEADAMMDKTGKAFQYLDAALSFIEYGMALESNAEAPKPAYSIFADTIDLLKYVMTLKPFTDVSASSHEHVFAVLCMRCQSLLHMAMFRYKRDTAIKYSRILNDHFKSSSRITQAPSPCVARSTGMPSPHSPVPSPARSMSSQQVSNGSNCGCNSVGSSVTIPSITSSYVNITSYVLYAYNIWEHADALSKNNKEFFAELSTAVCPLALTSSMTEMVHYTRQGLHWLRLNSSTP</sequence>
<feature type="region of interest" description="Disordered" evidence="5">
    <location>
        <begin position="1134"/>
        <end position="1159"/>
    </location>
</feature>
<keyword evidence="3" id="KW-0597">Phosphoprotein</keyword>
<feature type="compositionally biased region" description="Basic and acidic residues" evidence="5">
    <location>
        <begin position="659"/>
        <end position="672"/>
    </location>
</feature>
<dbReference type="InterPro" id="IPR007797">
    <property type="entry name" value="AF4/FMR2"/>
</dbReference>
<dbReference type="Ensembl" id="ENSCPIT00010004026.1">
    <property type="protein sequence ID" value="ENSCPIP00010003407.1"/>
    <property type="gene ID" value="ENSCPIG00010002664.1"/>
</dbReference>
<feature type="compositionally biased region" description="Polar residues" evidence="5">
    <location>
        <begin position="500"/>
        <end position="512"/>
    </location>
</feature>
<feature type="compositionally biased region" description="Low complexity" evidence="5">
    <location>
        <begin position="513"/>
        <end position="540"/>
    </location>
</feature>
<reference evidence="7" key="1">
    <citation type="submission" date="2025-08" db="UniProtKB">
        <authorList>
            <consortium name="Ensembl"/>
        </authorList>
    </citation>
    <scope>IDENTIFICATION</scope>
</reference>
<name>A0A8C3L5A3_CHRPC</name>
<feature type="domain" description="AF4/FMR2 C-terminal homology" evidence="6">
    <location>
        <begin position="991"/>
        <end position="1251"/>
    </location>
</feature>
<feature type="compositionally biased region" description="Basic and acidic residues" evidence="5">
    <location>
        <begin position="211"/>
        <end position="222"/>
    </location>
</feature>
<dbReference type="Proteomes" id="UP000694543">
    <property type="component" value="Unplaced"/>
</dbReference>
<feature type="compositionally biased region" description="Low complexity" evidence="5">
    <location>
        <begin position="261"/>
        <end position="280"/>
    </location>
</feature>